<keyword evidence="1" id="KW-0378">Hydrolase</keyword>
<dbReference type="EMBL" id="JACYCF010000005">
    <property type="protein sequence ID" value="KAF8756945.1"/>
    <property type="molecule type" value="Genomic_DNA"/>
</dbReference>
<reference evidence="2" key="1">
    <citation type="submission" date="2020-09" db="EMBL/GenBank/DDBJ databases">
        <title>Comparative genome analyses of four rice-infecting Rhizoctonia solani isolates reveal extensive enrichment of homogalacturonan modification genes.</title>
        <authorList>
            <person name="Lee D.-Y."/>
            <person name="Jeon J."/>
            <person name="Kim K.-T."/>
            <person name="Cheong K."/>
            <person name="Song H."/>
            <person name="Choi G."/>
            <person name="Ko J."/>
            <person name="Opiyo S.O."/>
            <person name="Zuo S."/>
            <person name="Madhav S."/>
            <person name="Lee Y.-H."/>
            <person name="Wang G.-L."/>
        </authorList>
    </citation>
    <scope>NUCLEOTIDE SEQUENCE</scope>
    <source>
        <strain evidence="2">AG1-IA B2</strain>
    </source>
</reference>
<dbReference type="Pfam" id="PF00657">
    <property type="entry name" value="Lipase_GDSL"/>
    <property type="match status" value="1"/>
</dbReference>
<dbReference type="InterPro" id="IPR036514">
    <property type="entry name" value="SGNH_hydro_sf"/>
</dbReference>
<sequence>MITNCYAGLPSKCPRTLWNFAFAGADIDPAILPLHHNYTVDMTEQADQWVQAWKSDLIRAPTKSSLAAFFIGINDTGDVNGWTNITDWSAFWKAEMNSYFRVVDQVYDTGLRHFLFLNVPDRPTSGSNPQIATFNSLLAQHVAAFKASNKDVSAILFDTNKLFADILDNAAAYGFTNTTGYCQCSAPGYFWYTIILSHAFLHFFSNLAAAALVGASKWSETKTVLAFGDSYTSSAGTMGFPGYSLSLGIYVCQYARLTTDNSFFGDRLNLNVTGAQVQSGDIISNGTSSGGANWIQMITGCYQGRPSECPRTLWDFAFGGATIDPDIVALEAEWIIPLTDQGGQWVQARNDNLLEAPGDNSLAAFFIGINDMLGATPWKNVTEWDTFWNGALDSYFEVVASTADFDRAPGLVGNPNVANHAAQVRTFNSLLEKRIEEFKASKRDVSIASFDINKLMAKVLDSPSQFGFANTTGFCGCSDPEYFWRDPYHPTEKFHRLIADGVLSELEKMM</sequence>
<gene>
    <name evidence="2" type="ORF">RHS01_03772</name>
</gene>
<proteinExistence type="predicted"/>
<organism evidence="2 3">
    <name type="scientific">Rhizoctonia solani</name>
    <dbReference type="NCBI Taxonomy" id="456999"/>
    <lineage>
        <taxon>Eukaryota</taxon>
        <taxon>Fungi</taxon>
        <taxon>Dikarya</taxon>
        <taxon>Basidiomycota</taxon>
        <taxon>Agaricomycotina</taxon>
        <taxon>Agaricomycetes</taxon>
        <taxon>Cantharellales</taxon>
        <taxon>Ceratobasidiaceae</taxon>
        <taxon>Rhizoctonia</taxon>
    </lineage>
</organism>
<evidence type="ECO:0000313" key="2">
    <source>
        <dbReference type="EMBL" id="KAF8756945.1"/>
    </source>
</evidence>
<protein>
    <submittedName>
        <fullName evidence="2">Carbohydrate esterase family 16 protein</fullName>
    </submittedName>
</protein>
<dbReference type="PANTHER" id="PTHR45648:SF85">
    <property type="entry name" value="A, PUTATIVE (AFU_ORTHOLOGUE AFUA_2G10760)-RELATED"/>
    <property type="match status" value="1"/>
</dbReference>
<evidence type="ECO:0000313" key="3">
    <source>
        <dbReference type="Proteomes" id="UP000614334"/>
    </source>
</evidence>
<dbReference type="SUPFAM" id="SSF52266">
    <property type="entry name" value="SGNH hydrolase"/>
    <property type="match status" value="2"/>
</dbReference>
<dbReference type="GO" id="GO:0016788">
    <property type="term" value="F:hydrolase activity, acting on ester bonds"/>
    <property type="evidence" value="ECO:0007669"/>
    <property type="project" value="InterPro"/>
</dbReference>
<comment type="caution">
    <text evidence="2">The sequence shown here is derived from an EMBL/GenBank/DDBJ whole genome shotgun (WGS) entry which is preliminary data.</text>
</comment>
<dbReference type="InterPro" id="IPR001087">
    <property type="entry name" value="GDSL"/>
</dbReference>
<accession>A0A8H7M2W8</accession>
<dbReference type="AlphaFoldDB" id="A0A8H7M2W8"/>
<dbReference type="InterPro" id="IPR051058">
    <property type="entry name" value="GDSL_Est/Lipase"/>
</dbReference>
<name>A0A8H7M2W8_9AGAM</name>
<dbReference type="Gene3D" id="3.40.50.1110">
    <property type="entry name" value="SGNH hydrolase"/>
    <property type="match status" value="2"/>
</dbReference>
<dbReference type="PANTHER" id="PTHR45648">
    <property type="entry name" value="GDSL LIPASE/ACYLHYDROLASE FAMILY PROTEIN (AFU_ORTHOLOGUE AFUA_4G14700)"/>
    <property type="match status" value="1"/>
</dbReference>
<evidence type="ECO:0000256" key="1">
    <source>
        <dbReference type="ARBA" id="ARBA00022801"/>
    </source>
</evidence>
<dbReference type="Proteomes" id="UP000614334">
    <property type="component" value="Unassembled WGS sequence"/>
</dbReference>